<dbReference type="AlphaFoldDB" id="A0AAV7NWN2"/>
<organism evidence="1 2">
    <name type="scientific">Pleurodeles waltl</name>
    <name type="common">Iberian ribbed newt</name>
    <dbReference type="NCBI Taxonomy" id="8319"/>
    <lineage>
        <taxon>Eukaryota</taxon>
        <taxon>Metazoa</taxon>
        <taxon>Chordata</taxon>
        <taxon>Craniata</taxon>
        <taxon>Vertebrata</taxon>
        <taxon>Euteleostomi</taxon>
        <taxon>Amphibia</taxon>
        <taxon>Batrachia</taxon>
        <taxon>Caudata</taxon>
        <taxon>Salamandroidea</taxon>
        <taxon>Salamandridae</taxon>
        <taxon>Pleurodelinae</taxon>
        <taxon>Pleurodeles</taxon>
    </lineage>
</organism>
<sequence>MGKSPKAFTVLFISISEGKRASKAALCGPCSAAAQPQSPRKQARSWLRGARAPACWRFPWIHTHTFFITLKALMLAALGRTAQVCLMRTQFKIPQEVCSQIPLYHLIEDDLKQYSELTKLLLEVSQQFDESGLSLDLGKELESERRGPNQVVMVKGKLRSGRVRMEG</sequence>
<gene>
    <name evidence="1" type="ORF">NDU88_007185</name>
</gene>
<evidence type="ECO:0000313" key="1">
    <source>
        <dbReference type="EMBL" id="KAJ1118999.1"/>
    </source>
</evidence>
<dbReference type="Proteomes" id="UP001066276">
    <property type="component" value="Chromosome 8"/>
</dbReference>
<keyword evidence="2" id="KW-1185">Reference proteome</keyword>
<proteinExistence type="predicted"/>
<name>A0AAV7NWN2_PLEWA</name>
<dbReference type="EMBL" id="JANPWB010000012">
    <property type="protein sequence ID" value="KAJ1118999.1"/>
    <property type="molecule type" value="Genomic_DNA"/>
</dbReference>
<reference evidence="1" key="1">
    <citation type="journal article" date="2022" name="bioRxiv">
        <title>Sequencing and chromosome-scale assembly of the giantPleurodeles waltlgenome.</title>
        <authorList>
            <person name="Brown T."/>
            <person name="Elewa A."/>
            <person name="Iarovenko S."/>
            <person name="Subramanian E."/>
            <person name="Araus A.J."/>
            <person name="Petzold A."/>
            <person name="Susuki M."/>
            <person name="Suzuki K.-i.T."/>
            <person name="Hayashi T."/>
            <person name="Toyoda A."/>
            <person name="Oliveira C."/>
            <person name="Osipova E."/>
            <person name="Leigh N.D."/>
            <person name="Simon A."/>
            <person name="Yun M.H."/>
        </authorList>
    </citation>
    <scope>NUCLEOTIDE SEQUENCE</scope>
    <source>
        <strain evidence="1">20211129_DDA</strain>
        <tissue evidence="1">Liver</tissue>
    </source>
</reference>
<evidence type="ECO:0000313" key="2">
    <source>
        <dbReference type="Proteomes" id="UP001066276"/>
    </source>
</evidence>
<protein>
    <submittedName>
        <fullName evidence="1">Uncharacterized protein</fullName>
    </submittedName>
</protein>
<accession>A0AAV7NWN2</accession>
<comment type="caution">
    <text evidence="1">The sequence shown here is derived from an EMBL/GenBank/DDBJ whole genome shotgun (WGS) entry which is preliminary data.</text>
</comment>